<name>A0A0A9WEX8_LYGHE</name>
<feature type="region of interest" description="Disordered" evidence="5">
    <location>
        <begin position="439"/>
        <end position="505"/>
    </location>
</feature>
<keyword evidence="4" id="KW-0378">Hydrolase</keyword>
<feature type="compositionally biased region" description="Polar residues" evidence="5">
    <location>
        <begin position="486"/>
        <end position="496"/>
    </location>
</feature>
<dbReference type="PANTHER" id="PTHR42648">
    <property type="entry name" value="TRANSPOSASE, PUTATIVE-RELATED"/>
    <property type="match status" value="1"/>
</dbReference>
<dbReference type="GO" id="GO:0003676">
    <property type="term" value="F:nucleic acid binding"/>
    <property type="evidence" value="ECO:0007669"/>
    <property type="project" value="InterPro"/>
</dbReference>
<dbReference type="Gene3D" id="3.30.420.10">
    <property type="entry name" value="Ribonuclease H-like superfamily/Ribonuclease H"/>
    <property type="match status" value="1"/>
</dbReference>
<keyword evidence="3" id="KW-0064">Aspartyl protease</keyword>
<evidence type="ECO:0000256" key="2">
    <source>
        <dbReference type="ARBA" id="ARBA00022723"/>
    </source>
</evidence>
<dbReference type="GO" id="GO:0006508">
    <property type="term" value="P:proteolysis"/>
    <property type="evidence" value="ECO:0007669"/>
    <property type="project" value="UniProtKB-KW"/>
</dbReference>
<evidence type="ECO:0000256" key="4">
    <source>
        <dbReference type="ARBA" id="ARBA00022801"/>
    </source>
</evidence>
<feature type="domain" description="Integrase catalytic" evidence="6">
    <location>
        <begin position="192"/>
        <end position="367"/>
    </location>
</feature>
<organism evidence="7">
    <name type="scientific">Lygus hesperus</name>
    <name type="common">Western plant bug</name>
    <dbReference type="NCBI Taxonomy" id="30085"/>
    <lineage>
        <taxon>Eukaryota</taxon>
        <taxon>Metazoa</taxon>
        <taxon>Ecdysozoa</taxon>
        <taxon>Arthropoda</taxon>
        <taxon>Hexapoda</taxon>
        <taxon>Insecta</taxon>
        <taxon>Pterygota</taxon>
        <taxon>Neoptera</taxon>
        <taxon>Paraneoptera</taxon>
        <taxon>Hemiptera</taxon>
        <taxon>Heteroptera</taxon>
        <taxon>Panheteroptera</taxon>
        <taxon>Cimicomorpha</taxon>
        <taxon>Miridae</taxon>
        <taxon>Mirini</taxon>
        <taxon>Lygus</taxon>
    </lineage>
</organism>
<dbReference type="Pfam" id="PF00665">
    <property type="entry name" value="rve"/>
    <property type="match status" value="1"/>
</dbReference>
<evidence type="ECO:0000259" key="6">
    <source>
        <dbReference type="PROSITE" id="PS50994"/>
    </source>
</evidence>
<evidence type="ECO:0000256" key="1">
    <source>
        <dbReference type="ARBA" id="ARBA00022670"/>
    </source>
</evidence>
<dbReference type="InterPro" id="IPR039537">
    <property type="entry name" value="Retrotran_Ty1/copia-like"/>
</dbReference>
<keyword evidence="2" id="KW-0479">Metal-binding</keyword>
<dbReference type="GO" id="GO:0042575">
    <property type="term" value="C:DNA polymerase complex"/>
    <property type="evidence" value="ECO:0007669"/>
    <property type="project" value="UniProtKB-ARBA"/>
</dbReference>
<dbReference type="InterPro" id="IPR057670">
    <property type="entry name" value="SH3_retrovirus"/>
</dbReference>
<gene>
    <name evidence="7" type="primary">POLX_85</name>
    <name evidence="7" type="ORF">CM83_55914</name>
</gene>
<dbReference type="InterPro" id="IPR054722">
    <property type="entry name" value="PolX-like_BBD"/>
</dbReference>
<protein>
    <submittedName>
        <fullName evidence="7">Retrovirus-related Pol polyprotein from transposon TNT 1-94</fullName>
    </submittedName>
</protein>
<dbReference type="AlphaFoldDB" id="A0A0A9WEX8"/>
<dbReference type="InterPro" id="IPR036397">
    <property type="entry name" value="RNaseH_sf"/>
</dbReference>
<dbReference type="GO" id="GO:0004190">
    <property type="term" value="F:aspartic-type endopeptidase activity"/>
    <property type="evidence" value="ECO:0007669"/>
    <property type="project" value="UniProtKB-KW"/>
</dbReference>
<reference evidence="7" key="2">
    <citation type="submission" date="2014-07" db="EMBL/GenBank/DDBJ databases">
        <authorList>
            <person name="Hull J."/>
        </authorList>
    </citation>
    <scope>NUCLEOTIDE SEQUENCE</scope>
</reference>
<dbReference type="InterPro" id="IPR001584">
    <property type="entry name" value="Integrase_cat-core"/>
</dbReference>
<dbReference type="InterPro" id="IPR012337">
    <property type="entry name" value="RNaseH-like_sf"/>
</dbReference>
<dbReference type="SUPFAM" id="SSF53098">
    <property type="entry name" value="Ribonuclease H-like"/>
    <property type="match status" value="1"/>
</dbReference>
<sequence>FDSDISFVAHDEFEHKILAANLNQISFVIDSGCTNHMVKSDFGKFVTEVKEVSRKIGVAKVGECVNAFQVGSLPVKTLNNLNLTLRDVYVCDELSHNLLSVRKIEESGFTIVFKNKSVYIMKKNRVVVTGHRQGNLYAVTFTLEPSVYEANLIDGGVSELLWHRRMGHSSRYPSSEVCYVCSQGKQSRKQFLAEIPADMKAHRILETISTDVCGKIEPPTHDGKHYYVSFIDNFSNFGILYLMKNKSEVLSCFKKYVALVEARFSQKIANLKCDCGGEYTSNEFKDFCDQKGIVIHYTIPRNPENNGKAERYNRTIMEKARCLIFDSGLGRSMWGEAVLTAAYLTNRTETSTLPKGVTPARVWFGYEPNLDKIRIFGSPAHAHVPKEDRGGKLDSHSRKTIMVGYCHNGYRLWDPIKRKITTARSVIFDEGCGMKRVEIPDGDEVSVKSSATTPTSTPFSTPPSTPDTSPGSSPVSTPTKSPRSIPSKSPLKQNSLVKKRKATELTPEIRRSDRIHRVPRYLKDYELLGVDTNLDHGLMMALSACDFVENVPRNYREASEYGAEWMDAIEREISSHEARSTWIPCNLPPNKKAIDTRWVFRQKSDGTKKARLVAKGYQEETNFNVYAPVARLSTIRTLLVYALQMDFTIHQMDVPTAFLHGELDSEVYIKIPEGVQAGETNALLLKKALYGLKESPRKWNECFDGFMKACGLARSMNDFCLYTGPGVLIAIWVDDLLITGSNSSVLINALKNKFGAKYMGTVHNFLGTTVTCNKSGIQISQQEFIEKILQRFNMSDCNPVTVPMEPNFQYDVSSSPVKVPFRELVGSLLYVSTTSRPDISYATSYLSRYLDKPTSQLWQLAKRVLRYLKGTILLKLNYSKLEKDLRSSENVLVAYTDADWAGDHSDRKSTSGSVIMYQDNVIQWSSKKQATVALSTTEAEYVASTYAIVDLLHSKSLLEEILTRCVPAVLNCDNQSAIKNIESYENSRKTKHIDIKLHFIKDAIHESKVQVKFVKSDDNIADIFTKPLSAQHFVKFRKLLQIM</sequence>
<feature type="compositionally biased region" description="Low complexity" evidence="5">
    <location>
        <begin position="466"/>
        <end position="484"/>
    </location>
</feature>
<dbReference type="CDD" id="cd09272">
    <property type="entry name" value="RNase_HI_RT_Ty1"/>
    <property type="match status" value="1"/>
</dbReference>
<dbReference type="InterPro" id="IPR043502">
    <property type="entry name" value="DNA/RNA_pol_sf"/>
</dbReference>
<evidence type="ECO:0000313" key="7">
    <source>
        <dbReference type="EMBL" id="JAG06997.1"/>
    </source>
</evidence>
<dbReference type="SUPFAM" id="SSF56672">
    <property type="entry name" value="DNA/RNA polymerases"/>
    <property type="match status" value="1"/>
</dbReference>
<dbReference type="Pfam" id="PF07727">
    <property type="entry name" value="RVT_2"/>
    <property type="match status" value="1"/>
</dbReference>
<dbReference type="GO" id="GO:0046872">
    <property type="term" value="F:metal ion binding"/>
    <property type="evidence" value="ECO:0007669"/>
    <property type="project" value="UniProtKB-KW"/>
</dbReference>
<dbReference type="PANTHER" id="PTHR42648:SF28">
    <property type="entry name" value="TRANSPOSON-ENCODED PROTEIN WITH RIBONUCLEASE H-LIKE AND RETROVIRUS ZINC FINGER-LIKE DOMAINS"/>
    <property type="match status" value="1"/>
</dbReference>
<dbReference type="GO" id="GO:0071897">
    <property type="term" value="P:DNA biosynthetic process"/>
    <property type="evidence" value="ECO:0007669"/>
    <property type="project" value="UniProtKB-ARBA"/>
</dbReference>
<dbReference type="Pfam" id="PF25597">
    <property type="entry name" value="SH3_retrovirus"/>
    <property type="match status" value="1"/>
</dbReference>
<evidence type="ECO:0000256" key="3">
    <source>
        <dbReference type="ARBA" id="ARBA00022750"/>
    </source>
</evidence>
<feature type="compositionally biased region" description="Low complexity" evidence="5">
    <location>
        <begin position="449"/>
        <end position="459"/>
    </location>
</feature>
<evidence type="ECO:0000256" key="5">
    <source>
        <dbReference type="SAM" id="MobiDB-lite"/>
    </source>
</evidence>
<keyword evidence="1" id="KW-0645">Protease</keyword>
<accession>A0A0A9WEX8</accession>
<dbReference type="Pfam" id="PF22936">
    <property type="entry name" value="Pol_BBD"/>
    <property type="match status" value="1"/>
</dbReference>
<dbReference type="InterPro" id="IPR013103">
    <property type="entry name" value="RVT_2"/>
</dbReference>
<dbReference type="EMBL" id="GBHO01036607">
    <property type="protein sequence ID" value="JAG06997.1"/>
    <property type="molecule type" value="Transcribed_RNA"/>
</dbReference>
<dbReference type="GO" id="GO:0015074">
    <property type="term" value="P:DNA integration"/>
    <property type="evidence" value="ECO:0007669"/>
    <property type="project" value="InterPro"/>
</dbReference>
<proteinExistence type="predicted"/>
<feature type="non-terminal residue" evidence="7">
    <location>
        <position position="1"/>
    </location>
</feature>
<dbReference type="PROSITE" id="PS50994">
    <property type="entry name" value="INTEGRASE"/>
    <property type="match status" value="1"/>
</dbReference>
<reference evidence="7" key="1">
    <citation type="journal article" date="2014" name="PLoS ONE">
        <title>Transcriptome-Based Identification of ABC Transporters in the Western Tarnished Plant Bug Lygus hesperus.</title>
        <authorList>
            <person name="Hull J.J."/>
            <person name="Chaney K."/>
            <person name="Geib S.M."/>
            <person name="Fabrick J.A."/>
            <person name="Brent C.S."/>
            <person name="Walsh D."/>
            <person name="Lavine L.C."/>
        </authorList>
    </citation>
    <scope>NUCLEOTIDE SEQUENCE</scope>
</reference>